<evidence type="ECO:0000313" key="2">
    <source>
        <dbReference type="Proteomes" id="UP000198988"/>
    </source>
</evidence>
<name>A0A1H6KV95_9GAMM</name>
<dbReference type="SUPFAM" id="SSF52540">
    <property type="entry name" value="P-loop containing nucleoside triphosphate hydrolases"/>
    <property type="match status" value="1"/>
</dbReference>
<evidence type="ECO:0000313" key="1">
    <source>
        <dbReference type="EMBL" id="SEH75851.1"/>
    </source>
</evidence>
<dbReference type="Gene3D" id="3.40.50.300">
    <property type="entry name" value="P-loop containing nucleotide triphosphate hydrolases"/>
    <property type="match status" value="1"/>
</dbReference>
<gene>
    <name evidence="1" type="ORF">BAZSYMA_ACONTIG32828_3</name>
</gene>
<protein>
    <submittedName>
        <fullName evidence="1">Type IV secretory pathway, VirB4 component</fullName>
    </submittedName>
</protein>
<dbReference type="Proteomes" id="UP000198988">
    <property type="component" value="Unassembled WGS sequence"/>
</dbReference>
<accession>A0A1H6KV95</accession>
<sequence length="299" mass="33911">MITGGEVKESEKFERSDWDTVANAIQLAAQNTLDDDRDITLTQDVINALNELANSDDLMSSEKERIRKMSKSMRVYINSDFDKRIFNTPGELFPESDITQLDVGVFGSDGYESKLVVAFASLVNDINRIAEKNQFSARPIFLLIDEAHLFTKHPLIISWILKMVKMWRKWGVWVWFATPSLKDYTDAASSMFDTIEWIICLKIKKSEAAELAKLIDMTDEQKKLIASINGAKGQYKEGVVISDQLSTLFRSVSMPLALALAMTEQSEKAIRQKIMQEKSCSEMEAAYRIADDILQARTL</sequence>
<reference evidence="2" key="1">
    <citation type="submission" date="2016-06" db="EMBL/GenBank/DDBJ databases">
        <authorList>
            <person name="Petersen J."/>
            <person name="Sayavedra L."/>
        </authorList>
    </citation>
    <scope>NUCLEOTIDE SEQUENCE [LARGE SCALE GENOMIC DNA]</scope>
    <source>
        <strain evidence="2">BazSymA</strain>
    </source>
</reference>
<dbReference type="InterPro" id="IPR027417">
    <property type="entry name" value="P-loop_NTPase"/>
</dbReference>
<proteinExistence type="predicted"/>
<organism evidence="1 2">
    <name type="scientific">Bathymodiolus azoricus thioautotrophic gill symbiont</name>
    <dbReference type="NCBI Taxonomy" id="235205"/>
    <lineage>
        <taxon>Bacteria</taxon>
        <taxon>Pseudomonadati</taxon>
        <taxon>Pseudomonadota</taxon>
        <taxon>Gammaproteobacteria</taxon>
        <taxon>sulfur-oxidizing symbionts</taxon>
    </lineage>
</organism>
<dbReference type="AlphaFoldDB" id="A0A1H6KV95"/>
<dbReference type="EMBL" id="CDSC02000170">
    <property type="protein sequence ID" value="SEH75851.1"/>
    <property type="molecule type" value="Genomic_DNA"/>
</dbReference>